<feature type="transmembrane region" description="Helical" evidence="1">
    <location>
        <begin position="121"/>
        <end position="141"/>
    </location>
</feature>
<proteinExistence type="predicted"/>
<feature type="transmembrane region" description="Helical" evidence="1">
    <location>
        <begin position="86"/>
        <end position="109"/>
    </location>
</feature>
<dbReference type="AlphaFoldDB" id="A0AA41Y991"/>
<dbReference type="RefSeq" id="WP_282591900.1">
    <property type="nucleotide sequence ID" value="NZ_JAPAAF010000015.1"/>
</dbReference>
<organism evidence="2 3">
    <name type="scientific">Gaoshiqia sediminis</name>
    <dbReference type="NCBI Taxonomy" id="2986998"/>
    <lineage>
        <taxon>Bacteria</taxon>
        <taxon>Pseudomonadati</taxon>
        <taxon>Bacteroidota</taxon>
        <taxon>Bacteroidia</taxon>
        <taxon>Marinilabiliales</taxon>
        <taxon>Prolixibacteraceae</taxon>
        <taxon>Gaoshiqia</taxon>
    </lineage>
</organism>
<protein>
    <recommendedName>
        <fullName evidence="4">Cytochrome B</fullName>
    </recommendedName>
</protein>
<gene>
    <name evidence="2" type="ORF">N2K84_11195</name>
</gene>
<sequence length="145" mass="16569">MYIGLLHLHNTLRWFILLIALVALLKYFMGWFSRQNWKKPDNTLSLVFTVLMDIQLLTGLVLYFFVSPITKAAFQDFGAAMKNADLRFYAVEHLLMMLIAVALVHVGRVRAKKAANSRAKFGNSLVFFGIAYVVILAAIPWDRVF</sequence>
<comment type="caution">
    <text evidence="2">The sequence shown here is derived from an EMBL/GenBank/DDBJ whole genome shotgun (WGS) entry which is preliminary data.</text>
</comment>
<reference evidence="2" key="1">
    <citation type="submission" date="2022-10" db="EMBL/GenBank/DDBJ databases">
        <title>Gaoshiqiia sediminis gen. nov., sp. nov., isolated from coastal sediment.</title>
        <authorList>
            <person name="Yu W.X."/>
            <person name="Mu D.S."/>
            <person name="Du J.Z."/>
            <person name="Liang Y.Q."/>
        </authorList>
    </citation>
    <scope>NUCLEOTIDE SEQUENCE</scope>
    <source>
        <strain evidence="2">A06</strain>
    </source>
</reference>
<accession>A0AA41Y991</accession>
<keyword evidence="3" id="KW-1185">Reference proteome</keyword>
<feature type="transmembrane region" description="Helical" evidence="1">
    <location>
        <begin position="12"/>
        <end position="32"/>
    </location>
</feature>
<feature type="transmembrane region" description="Helical" evidence="1">
    <location>
        <begin position="44"/>
        <end position="66"/>
    </location>
</feature>
<name>A0AA41Y991_9BACT</name>
<evidence type="ECO:0000313" key="3">
    <source>
        <dbReference type="Proteomes" id="UP001163821"/>
    </source>
</evidence>
<dbReference type="EMBL" id="JAPAAF010000015">
    <property type="protein sequence ID" value="MCW0483298.1"/>
    <property type="molecule type" value="Genomic_DNA"/>
</dbReference>
<dbReference type="Proteomes" id="UP001163821">
    <property type="component" value="Unassembled WGS sequence"/>
</dbReference>
<keyword evidence="1" id="KW-1133">Transmembrane helix</keyword>
<evidence type="ECO:0000313" key="2">
    <source>
        <dbReference type="EMBL" id="MCW0483298.1"/>
    </source>
</evidence>
<keyword evidence="1" id="KW-0812">Transmembrane</keyword>
<keyword evidence="1" id="KW-0472">Membrane</keyword>
<evidence type="ECO:0000256" key="1">
    <source>
        <dbReference type="SAM" id="Phobius"/>
    </source>
</evidence>
<evidence type="ECO:0008006" key="4">
    <source>
        <dbReference type="Google" id="ProtNLM"/>
    </source>
</evidence>